<dbReference type="PRINTS" id="PR00465">
    <property type="entry name" value="EP450IV"/>
</dbReference>
<dbReference type="EMBL" id="JAQQPM010000008">
    <property type="protein sequence ID" value="KAK2074683.1"/>
    <property type="molecule type" value="Genomic_DNA"/>
</dbReference>
<keyword evidence="4 7" id="KW-0479">Metal-binding</keyword>
<evidence type="ECO:0000256" key="3">
    <source>
        <dbReference type="ARBA" id="ARBA00022617"/>
    </source>
</evidence>
<dbReference type="PROSITE" id="PS00086">
    <property type="entry name" value="CYTOCHROME_P450"/>
    <property type="match status" value="1"/>
</dbReference>
<feature type="binding site" description="axial binding residue" evidence="7">
    <location>
        <position position="484"/>
    </location>
    <ligand>
        <name>heme</name>
        <dbReference type="ChEBI" id="CHEBI:30413"/>
    </ligand>
    <ligandPart>
        <name>Fe</name>
        <dbReference type="ChEBI" id="CHEBI:18248"/>
    </ligandPart>
</feature>
<keyword evidence="5 7" id="KW-0408">Iron</keyword>
<keyword evidence="10" id="KW-1185">Reference proteome</keyword>
<dbReference type="CDD" id="cd11059">
    <property type="entry name" value="CYP_fungal"/>
    <property type="match status" value="1"/>
</dbReference>
<dbReference type="InterPro" id="IPR036396">
    <property type="entry name" value="Cyt_P450_sf"/>
</dbReference>
<name>A0AAD9IBZ8_9PEZI</name>
<comment type="cofactor">
    <cofactor evidence="1 7">
        <name>heme</name>
        <dbReference type="ChEBI" id="CHEBI:30413"/>
    </cofactor>
</comment>
<comment type="caution">
    <text evidence="9">The sequence shown here is derived from an EMBL/GenBank/DDBJ whole genome shotgun (WGS) entry which is preliminary data.</text>
</comment>
<evidence type="ECO:0000256" key="5">
    <source>
        <dbReference type="ARBA" id="ARBA00023004"/>
    </source>
</evidence>
<reference evidence="9" key="1">
    <citation type="journal article" date="2023" name="Mol. Plant Microbe Interact.">
        <title>Elucidating the Obligate Nature and Biological Capacity of an Invasive Fungal Corn Pathogen.</title>
        <authorList>
            <person name="MacCready J.S."/>
            <person name="Roggenkamp E.M."/>
            <person name="Gdanetz K."/>
            <person name="Chilvers M.I."/>
        </authorList>
    </citation>
    <scope>NUCLEOTIDE SEQUENCE</scope>
    <source>
        <strain evidence="9">PM02</strain>
    </source>
</reference>
<keyword evidence="8" id="KW-0560">Oxidoreductase</keyword>
<dbReference type="PANTHER" id="PTHR24305:SF166">
    <property type="entry name" value="CYTOCHROME P450 12A4, MITOCHONDRIAL-RELATED"/>
    <property type="match status" value="1"/>
</dbReference>
<evidence type="ECO:0008006" key="11">
    <source>
        <dbReference type="Google" id="ProtNLM"/>
    </source>
</evidence>
<keyword evidence="6 8" id="KW-0503">Monooxygenase</keyword>
<evidence type="ECO:0000256" key="1">
    <source>
        <dbReference type="ARBA" id="ARBA00001971"/>
    </source>
</evidence>
<dbReference type="GO" id="GO:0020037">
    <property type="term" value="F:heme binding"/>
    <property type="evidence" value="ECO:0007669"/>
    <property type="project" value="InterPro"/>
</dbReference>
<dbReference type="GO" id="GO:0016705">
    <property type="term" value="F:oxidoreductase activity, acting on paired donors, with incorporation or reduction of molecular oxygen"/>
    <property type="evidence" value="ECO:0007669"/>
    <property type="project" value="InterPro"/>
</dbReference>
<evidence type="ECO:0000313" key="10">
    <source>
        <dbReference type="Proteomes" id="UP001217918"/>
    </source>
</evidence>
<dbReference type="AlphaFoldDB" id="A0AAD9IBZ8"/>
<evidence type="ECO:0000256" key="4">
    <source>
        <dbReference type="ARBA" id="ARBA00022723"/>
    </source>
</evidence>
<evidence type="ECO:0000313" key="9">
    <source>
        <dbReference type="EMBL" id="KAK2074683.1"/>
    </source>
</evidence>
<keyword evidence="3 7" id="KW-0349">Heme</keyword>
<proteinExistence type="inferred from homology"/>
<dbReference type="InterPro" id="IPR002403">
    <property type="entry name" value="Cyt_P450_E_grp-IV"/>
</dbReference>
<evidence type="ECO:0000256" key="2">
    <source>
        <dbReference type="ARBA" id="ARBA00010617"/>
    </source>
</evidence>
<dbReference type="PANTHER" id="PTHR24305">
    <property type="entry name" value="CYTOCHROME P450"/>
    <property type="match status" value="1"/>
</dbReference>
<evidence type="ECO:0000256" key="8">
    <source>
        <dbReference type="RuleBase" id="RU000461"/>
    </source>
</evidence>
<dbReference type="InterPro" id="IPR017972">
    <property type="entry name" value="Cyt_P450_CS"/>
</dbReference>
<accession>A0AAD9IBZ8</accession>
<dbReference type="PRINTS" id="PR00385">
    <property type="entry name" value="P450"/>
</dbReference>
<dbReference type="InterPro" id="IPR050121">
    <property type="entry name" value="Cytochrome_P450_monoxygenase"/>
</dbReference>
<dbReference type="Proteomes" id="UP001217918">
    <property type="component" value="Unassembled WGS sequence"/>
</dbReference>
<dbReference type="Pfam" id="PF00067">
    <property type="entry name" value="p450"/>
    <property type="match status" value="1"/>
</dbReference>
<gene>
    <name evidence="9" type="ORF">P8C59_008871</name>
</gene>
<comment type="similarity">
    <text evidence="2 8">Belongs to the cytochrome P450 family.</text>
</comment>
<organism evidence="9 10">
    <name type="scientific">Phyllachora maydis</name>
    <dbReference type="NCBI Taxonomy" id="1825666"/>
    <lineage>
        <taxon>Eukaryota</taxon>
        <taxon>Fungi</taxon>
        <taxon>Dikarya</taxon>
        <taxon>Ascomycota</taxon>
        <taxon>Pezizomycotina</taxon>
        <taxon>Sordariomycetes</taxon>
        <taxon>Sordariomycetidae</taxon>
        <taxon>Phyllachorales</taxon>
        <taxon>Phyllachoraceae</taxon>
        <taxon>Phyllachora</taxon>
    </lineage>
</organism>
<evidence type="ECO:0000256" key="7">
    <source>
        <dbReference type="PIRSR" id="PIRSR602403-1"/>
    </source>
</evidence>
<dbReference type="GO" id="GO:0004497">
    <property type="term" value="F:monooxygenase activity"/>
    <property type="evidence" value="ECO:0007669"/>
    <property type="project" value="UniProtKB-KW"/>
</dbReference>
<dbReference type="Gene3D" id="1.10.630.10">
    <property type="entry name" value="Cytochrome P450"/>
    <property type="match status" value="1"/>
</dbReference>
<protein>
    <recommendedName>
        <fullName evidence="11">Cytochrome P450 monooxygenase</fullName>
    </recommendedName>
</protein>
<dbReference type="SUPFAM" id="SSF48264">
    <property type="entry name" value="Cytochrome P450"/>
    <property type="match status" value="1"/>
</dbReference>
<sequence>MSMTPVYVLALAAVILSTAFRLVSHAFFSPLAKIPNAHWSAPLCRFWILRVRFTGRENRTLHHVHRRLGPVVRVAPNELSISDIPSVRTVYQGGFDKPDWYSVFDNYGMPCMFSALGSREHTARKKMISNVYSKTHVQSSPAAAAQARHILYERLLPVLLRSMSKSQKPYGIDVYSLMMAAAMDFITAYIFGASNGTNFLLGRSERTHFLELYQSRNDYGIYDQELPRLTAWCRKLGIPLYPWFVDYANTELAAWNKKLCEKTSHFYETTGQDCASPLAGSADEPEVWQSLMKGMRKEKDTKGLHSALSATALTNPSLTVYSEITDHILAGHETTGIALTYLTWRLSQNPALQADLRHELLTLQPTACLTDGVHAPAALPDVRQLDGLPLLHAVLQETLRLHAPIPGAQPRQTPALFCALGPYAGIHAGVRVAATAYTLHRDERVFPDPEVWDPRRWLAAHATEDERRERNRQFWAFGSGGRMCIGSHFAMQEMKLITALIYSNFTTHIVDDSGMDEQTDGYMGRPASEALYLRFETVGPCFDDEKQE</sequence>
<dbReference type="GO" id="GO:0005506">
    <property type="term" value="F:iron ion binding"/>
    <property type="evidence" value="ECO:0007669"/>
    <property type="project" value="InterPro"/>
</dbReference>
<evidence type="ECO:0000256" key="6">
    <source>
        <dbReference type="ARBA" id="ARBA00023033"/>
    </source>
</evidence>
<dbReference type="InterPro" id="IPR001128">
    <property type="entry name" value="Cyt_P450"/>
</dbReference>